<dbReference type="InterPro" id="IPR004827">
    <property type="entry name" value="bZIP"/>
</dbReference>
<evidence type="ECO:0000259" key="2">
    <source>
        <dbReference type="PROSITE" id="PS50217"/>
    </source>
</evidence>
<dbReference type="SMART" id="SM00338">
    <property type="entry name" value="BRLZ"/>
    <property type="match status" value="1"/>
</dbReference>
<organism evidence="3 4">
    <name type="scientific">Astyanax mexicanus</name>
    <name type="common">Blind cave fish</name>
    <name type="synonym">Astyanax fasciatus mexicanus</name>
    <dbReference type="NCBI Taxonomy" id="7994"/>
    <lineage>
        <taxon>Eukaryota</taxon>
        <taxon>Metazoa</taxon>
        <taxon>Chordata</taxon>
        <taxon>Craniata</taxon>
        <taxon>Vertebrata</taxon>
        <taxon>Euteleostomi</taxon>
        <taxon>Actinopterygii</taxon>
        <taxon>Neopterygii</taxon>
        <taxon>Teleostei</taxon>
        <taxon>Ostariophysi</taxon>
        <taxon>Characiformes</taxon>
        <taxon>Characoidei</taxon>
        <taxon>Acestrorhamphidae</taxon>
        <taxon>Acestrorhamphinae</taxon>
        <taxon>Astyanax</taxon>
    </lineage>
</organism>
<feature type="compositionally biased region" description="Basic residues" evidence="1">
    <location>
        <begin position="69"/>
        <end position="78"/>
    </location>
</feature>
<dbReference type="GO" id="GO:0000978">
    <property type="term" value="F:RNA polymerase II cis-regulatory region sequence-specific DNA binding"/>
    <property type="evidence" value="ECO:0007669"/>
    <property type="project" value="TreeGrafter"/>
</dbReference>
<accession>A0A3B1KH43</accession>
<dbReference type="PANTHER" id="PTHR23351:SF52">
    <property type="entry name" value="PROTO-ONCOGENE C-FOS-RELATED"/>
    <property type="match status" value="1"/>
</dbReference>
<dbReference type="InterPro" id="IPR046347">
    <property type="entry name" value="bZIP_sf"/>
</dbReference>
<sequence>MPKAVASSRAALCQESKTKSNAQGRSTDSSAADGPFVPTVTAIATAPDLKWMVLSTDISSVSPCSGAAKQRRAQKRAKASAAKTGHGGPAGRRKGQKEQLSPEEEERRKIRRERNKLAAAKCRNRRRELTDSLQAETDSLEEEKAALQAEITSLMKEKEQLELLLTAHEPHCKIPEEMQEEEEEDMSEEPEKHTLVLQDVRSPSPTTSLDKTPTSPLGLHEVPTGPQELEPTGPIILGDSDVLLCSSAELEPYIDAKEVPMENLGSKLGGMEDDNDDDMDLLVPDIDLSASLGLTEWETLYMTIGGSLDPLSTPTLSPGCSAGAVPVFDFPNLSTGGSEDGKVPKGKAGGDNSTLLAL</sequence>
<dbReference type="Ensembl" id="ENSAMXT00000032954.1">
    <property type="protein sequence ID" value="ENSAMXP00000053873.1"/>
    <property type="gene ID" value="ENSAMXG00000040940.1"/>
</dbReference>
<evidence type="ECO:0000313" key="3">
    <source>
        <dbReference type="Ensembl" id="ENSAMXP00000053873.1"/>
    </source>
</evidence>
<dbReference type="FunCoup" id="A0A3B1KH43">
    <property type="interactions" value="240"/>
</dbReference>
<dbReference type="PROSITE" id="PS00036">
    <property type="entry name" value="BZIP_BASIC"/>
    <property type="match status" value="1"/>
</dbReference>
<reference evidence="4" key="2">
    <citation type="journal article" date="2014" name="Nat. Commun.">
        <title>The cavefish genome reveals candidate genes for eye loss.</title>
        <authorList>
            <person name="McGaugh S.E."/>
            <person name="Gross J.B."/>
            <person name="Aken B."/>
            <person name="Blin M."/>
            <person name="Borowsky R."/>
            <person name="Chalopin D."/>
            <person name="Hinaux H."/>
            <person name="Jeffery W.R."/>
            <person name="Keene A."/>
            <person name="Ma L."/>
            <person name="Minx P."/>
            <person name="Murphy D."/>
            <person name="O'Quin K.E."/>
            <person name="Retaux S."/>
            <person name="Rohner N."/>
            <person name="Searle S.M."/>
            <person name="Stahl B.A."/>
            <person name="Tabin C."/>
            <person name="Volff J.N."/>
            <person name="Yoshizawa M."/>
            <person name="Warren W.C."/>
        </authorList>
    </citation>
    <scope>NUCLEOTIDE SEQUENCE [LARGE SCALE GENOMIC DNA]</scope>
    <source>
        <strain evidence="4">female</strain>
    </source>
</reference>
<feature type="domain" description="BZIP" evidence="2">
    <location>
        <begin position="105"/>
        <end position="168"/>
    </location>
</feature>
<name>A0A3B1KH43_ASTMX</name>
<keyword evidence="4" id="KW-1185">Reference proteome</keyword>
<proteinExistence type="predicted"/>
<dbReference type="Proteomes" id="UP000018467">
    <property type="component" value="Unassembled WGS sequence"/>
</dbReference>
<dbReference type="Bgee" id="ENSAMXG00000040940">
    <property type="expression patterns" value="Expressed in brain and 5 other cell types or tissues"/>
</dbReference>
<feature type="compositionally biased region" description="Polar residues" evidence="1">
    <location>
        <begin position="19"/>
        <end position="30"/>
    </location>
</feature>
<feature type="region of interest" description="Disordered" evidence="1">
    <location>
        <begin position="1"/>
        <end position="37"/>
    </location>
</feature>
<dbReference type="GeneTree" id="ENSGT00940000164930"/>
<dbReference type="SUPFAM" id="SSF57959">
    <property type="entry name" value="Leucine zipper domain"/>
    <property type="match status" value="1"/>
</dbReference>
<dbReference type="PROSITE" id="PS50217">
    <property type="entry name" value="BZIP"/>
    <property type="match status" value="1"/>
</dbReference>
<protein>
    <submittedName>
        <fullName evidence="3">Si:ch211-153j24.3</fullName>
    </submittedName>
</protein>
<dbReference type="FunFam" id="1.20.5.170:FF:000006">
    <property type="entry name" value="fos-related antigen 2 isoform X1"/>
    <property type="match status" value="1"/>
</dbReference>
<dbReference type="PANTHER" id="PTHR23351">
    <property type="entry name" value="FOS TRANSCRIPTION FACTOR-RELATED"/>
    <property type="match status" value="1"/>
</dbReference>
<evidence type="ECO:0000313" key="4">
    <source>
        <dbReference type="Proteomes" id="UP000018467"/>
    </source>
</evidence>
<reference evidence="4" key="1">
    <citation type="submission" date="2013-03" db="EMBL/GenBank/DDBJ databases">
        <authorList>
            <person name="Jeffery W."/>
            <person name="Warren W."/>
            <person name="Wilson R.K."/>
        </authorList>
    </citation>
    <scope>NUCLEOTIDE SEQUENCE</scope>
    <source>
        <strain evidence="4">female</strain>
    </source>
</reference>
<dbReference type="CDD" id="cd14721">
    <property type="entry name" value="bZIP_Fos"/>
    <property type="match status" value="1"/>
</dbReference>
<dbReference type="Pfam" id="PF00170">
    <property type="entry name" value="bZIP_1"/>
    <property type="match status" value="1"/>
</dbReference>
<feature type="region of interest" description="Disordered" evidence="1">
    <location>
        <begin position="60"/>
        <end position="141"/>
    </location>
</feature>
<reference evidence="3" key="4">
    <citation type="submission" date="2025-09" db="UniProtKB">
        <authorList>
            <consortium name="Ensembl"/>
        </authorList>
    </citation>
    <scope>IDENTIFICATION</scope>
</reference>
<dbReference type="AlphaFoldDB" id="A0A3B1KH43"/>
<feature type="region of interest" description="Disordered" evidence="1">
    <location>
        <begin position="335"/>
        <end position="358"/>
    </location>
</feature>
<dbReference type="InterPro" id="IPR000837">
    <property type="entry name" value="AP-1"/>
</dbReference>
<dbReference type="PRINTS" id="PR00042">
    <property type="entry name" value="LEUZIPPRFOS"/>
</dbReference>
<dbReference type="Gene3D" id="1.20.5.170">
    <property type="match status" value="1"/>
</dbReference>
<dbReference type="STRING" id="7994.ENSAMXP00000053873"/>
<dbReference type="GO" id="GO:0005634">
    <property type="term" value="C:nucleus"/>
    <property type="evidence" value="ECO:0007669"/>
    <property type="project" value="TreeGrafter"/>
</dbReference>
<reference evidence="3" key="3">
    <citation type="submission" date="2025-08" db="UniProtKB">
        <authorList>
            <consortium name="Ensembl"/>
        </authorList>
    </citation>
    <scope>IDENTIFICATION</scope>
</reference>
<dbReference type="InParanoid" id="A0A3B1KH43"/>
<dbReference type="GO" id="GO:0000981">
    <property type="term" value="F:DNA-binding transcription factor activity, RNA polymerase II-specific"/>
    <property type="evidence" value="ECO:0007669"/>
    <property type="project" value="TreeGrafter"/>
</dbReference>
<evidence type="ECO:0000256" key="1">
    <source>
        <dbReference type="SAM" id="MobiDB-lite"/>
    </source>
</evidence>